<comment type="caution">
    <text evidence="7">The sequence shown here is derived from an EMBL/GenBank/DDBJ whole genome shotgun (WGS) entry which is preliminary data.</text>
</comment>
<organism evidence="7 8">
    <name type="scientific">Bugula neritina</name>
    <name type="common">Brown bryozoan</name>
    <name type="synonym">Sertularia neritina</name>
    <dbReference type="NCBI Taxonomy" id="10212"/>
    <lineage>
        <taxon>Eukaryota</taxon>
        <taxon>Metazoa</taxon>
        <taxon>Spiralia</taxon>
        <taxon>Lophotrochozoa</taxon>
        <taxon>Bryozoa</taxon>
        <taxon>Gymnolaemata</taxon>
        <taxon>Cheilostomatida</taxon>
        <taxon>Flustrina</taxon>
        <taxon>Buguloidea</taxon>
        <taxon>Bugulidae</taxon>
        <taxon>Bugula</taxon>
    </lineage>
</organism>
<evidence type="ECO:0000256" key="3">
    <source>
        <dbReference type="ARBA" id="ARBA00022768"/>
    </source>
</evidence>
<dbReference type="PANTHER" id="PTHR43636:SF2">
    <property type="entry name" value="ELONGATION FACTOR G, MITOCHONDRIAL"/>
    <property type="match status" value="1"/>
</dbReference>
<keyword evidence="3" id="KW-0251">Elongation factor</keyword>
<dbReference type="AlphaFoldDB" id="A0A7J7K544"/>
<protein>
    <recommendedName>
        <fullName evidence="6">Translation elongation factor EFTu-like domain-containing protein</fullName>
    </recommendedName>
</protein>
<dbReference type="GO" id="GO:0005525">
    <property type="term" value="F:GTP binding"/>
    <property type="evidence" value="ECO:0007669"/>
    <property type="project" value="UniProtKB-KW"/>
</dbReference>
<dbReference type="SUPFAM" id="SSF50447">
    <property type="entry name" value="Translation proteins"/>
    <property type="match status" value="1"/>
</dbReference>
<reference evidence="7" key="1">
    <citation type="submission" date="2020-06" db="EMBL/GenBank/DDBJ databases">
        <title>Draft genome of Bugula neritina, a colonial animal packing powerful symbionts and potential medicines.</title>
        <authorList>
            <person name="Rayko M."/>
        </authorList>
    </citation>
    <scope>NUCLEOTIDE SEQUENCE [LARGE SCALE GENOMIC DNA]</scope>
    <source>
        <strain evidence="7">Kwan_BN1</strain>
    </source>
</reference>
<evidence type="ECO:0000256" key="4">
    <source>
        <dbReference type="ARBA" id="ARBA00022917"/>
    </source>
</evidence>
<evidence type="ECO:0000259" key="6">
    <source>
        <dbReference type="Pfam" id="PF03144"/>
    </source>
</evidence>
<evidence type="ECO:0000256" key="5">
    <source>
        <dbReference type="ARBA" id="ARBA00023134"/>
    </source>
</evidence>
<dbReference type="InterPro" id="IPR009000">
    <property type="entry name" value="Transl_B-barrel_sf"/>
</dbReference>
<name>A0A7J7K544_BUGNE</name>
<evidence type="ECO:0000313" key="8">
    <source>
        <dbReference type="Proteomes" id="UP000593567"/>
    </source>
</evidence>
<evidence type="ECO:0000256" key="1">
    <source>
        <dbReference type="ARBA" id="ARBA00005870"/>
    </source>
</evidence>
<dbReference type="FunFam" id="2.40.30.10:FF:000022">
    <property type="entry name" value="Elongation factor G, mitochondrial"/>
    <property type="match status" value="1"/>
</dbReference>
<dbReference type="GO" id="GO:0003746">
    <property type="term" value="F:translation elongation factor activity"/>
    <property type="evidence" value="ECO:0007669"/>
    <property type="project" value="UniProtKB-KW"/>
</dbReference>
<sequence length="160" mass="18581">MLALAFKLEAGKFGQLTYMRIYQGHLKKGDFIYNTRTMKRTRVARLVRMHSDEMESIDEAFAGDICALFGIDCASGDTFVVDKNNTNFSMVCLWLSVLQLTHLFYGLFDSNRYTCPLPSYPCPLNLWIRRPQMGSQRESIASHEKTRLLLCIMILRLRRR</sequence>
<gene>
    <name evidence="7" type="ORF">EB796_007928</name>
</gene>
<dbReference type="Gene3D" id="2.40.30.10">
    <property type="entry name" value="Translation factors"/>
    <property type="match status" value="1"/>
</dbReference>
<dbReference type="Proteomes" id="UP000593567">
    <property type="component" value="Unassembled WGS sequence"/>
</dbReference>
<evidence type="ECO:0000313" key="7">
    <source>
        <dbReference type="EMBL" id="KAF6033759.1"/>
    </source>
</evidence>
<keyword evidence="5" id="KW-0342">GTP-binding</keyword>
<keyword evidence="2" id="KW-0547">Nucleotide-binding</keyword>
<accession>A0A7J7K544</accession>
<dbReference type="CDD" id="cd04091">
    <property type="entry name" value="mtEFG1_II_like"/>
    <property type="match status" value="1"/>
</dbReference>
<dbReference type="EMBL" id="VXIV02001244">
    <property type="protein sequence ID" value="KAF6033759.1"/>
    <property type="molecule type" value="Genomic_DNA"/>
</dbReference>
<evidence type="ECO:0000256" key="2">
    <source>
        <dbReference type="ARBA" id="ARBA00022741"/>
    </source>
</evidence>
<proteinExistence type="inferred from homology"/>
<dbReference type="Pfam" id="PF03144">
    <property type="entry name" value="GTP_EFTU_D2"/>
    <property type="match status" value="1"/>
</dbReference>
<dbReference type="OrthoDB" id="198619at2759"/>
<dbReference type="GO" id="GO:0003924">
    <property type="term" value="F:GTPase activity"/>
    <property type="evidence" value="ECO:0007669"/>
    <property type="project" value="TreeGrafter"/>
</dbReference>
<dbReference type="PANTHER" id="PTHR43636">
    <property type="entry name" value="ELONGATION FACTOR G, MITOCHONDRIAL"/>
    <property type="match status" value="1"/>
</dbReference>
<feature type="domain" description="Translation elongation factor EFTu-like" evidence="6">
    <location>
        <begin position="14"/>
        <end position="79"/>
    </location>
</feature>
<keyword evidence="4" id="KW-0648">Protein biosynthesis</keyword>
<dbReference type="InterPro" id="IPR004161">
    <property type="entry name" value="EFTu-like_2"/>
</dbReference>
<comment type="similarity">
    <text evidence="1">Belongs to the TRAFAC class translation factor GTPase superfamily. Classic translation factor GTPase family. EF-G/EF-2 subfamily.</text>
</comment>
<keyword evidence="8" id="KW-1185">Reference proteome</keyword>